<comment type="caution">
    <text evidence="1">The sequence shown here is derived from an EMBL/GenBank/DDBJ whole genome shotgun (WGS) entry which is preliminary data.</text>
</comment>
<proteinExistence type="predicted"/>
<gene>
    <name evidence="1" type="ORF">EVAR_52946_1</name>
</gene>
<dbReference type="EMBL" id="BGZK01000940">
    <property type="protein sequence ID" value="GBP65817.1"/>
    <property type="molecule type" value="Genomic_DNA"/>
</dbReference>
<evidence type="ECO:0008006" key="3">
    <source>
        <dbReference type="Google" id="ProtNLM"/>
    </source>
</evidence>
<organism evidence="1 2">
    <name type="scientific">Eumeta variegata</name>
    <name type="common">Bagworm moth</name>
    <name type="synonym">Eumeta japonica</name>
    <dbReference type="NCBI Taxonomy" id="151549"/>
    <lineage>
        <taxon>Eukaryota</taxon>
        <taxon>Metazoa</taxon>
        <taxon>Ecdysozoa</taxon>
        <taxon>Arthropoda</taxon>
        <taxon>Hexapoda</taxon>
        <taxon>Insecta</taxon>
        <taxon>Pterygota</taxon>
        <taxon>Neoptera</taxon>
        <taxon>Endopterygota</taxon>
        <taxon>Lepidoptera</taxon>
        <taxon>Glossata</taxon>
        <taxon>Ditrysia</taxon>
        <taxon>Tineoidea</taxon>
        <taxon>Psychidae</taxon>
        <taxon>Oiketicinae</taxon>
        <taxon>Eumeta</taxon>
    </lineage>
</organism>
<evidence type="ECO:0000313" key="1">
    <source>
        <dbReference type="EMBL" id="GBP65817.1"/>
    </source>
</evidence>
<sequence>MNRTTLMPLVVAVERPSCRSYKFSYRGIGSSRLDCGDEVRHPSRLVPRKGEMMTGEVCLCSLNVCGGMDDKIDDVCELMKDRRLGILRVNETKRKGSGGAIKRGSFDRYLLVWR</sequence>
<dbReference type="OrthoDB" id="418748at2759"/>
<evidence type="ECO:0000313" key="2">
    <source>
        <dbReference type="Proteomes" id="UP000299102"/>
    </source>
</evidence>
<reference evidence="1 2" key="1">
    <citation type="journal article" date="2019" name="Commun. Biol.">
        <title>The bagworm genome reveals a unique fibroin gene that provides high tensile strength.</title>
        <authorList>
            <person name="Kono N."/>
            <person name="Nakamura H."/>
            <person name="Ohtoshi R."/>
            <person name="Tomita M."/>
            <person name="Numata K."/>
            <person name="Arakawa K."/>
        </authorList>
    </citation>
    <scope>NUCLEOTIDE SEQUENCE [LARGE SCALE GENOMIC DNA]</scope>
</reference>
<keyword evidence="2" id="KW-1185">Reference proteome</keyword>
<accession>A0A4C1XUE0</accession>
<name>A0A4C1XUE0_EUMVA</name>
<protein>
    <recommendedName>
        <fullName evidence="3">Endonuclease/exonuclease/phosphatase domain-containing protein</fullName>
    </recommendedName>
</protein>
<dbReference type="AlphaFoldDB" id="A0A4C1XUE0"/>
<dbReference type="Proteomes" id="UP000299102">
    <property type="component" value="Unassembled WGS sequence"/>
</dbReference>